<gene>
    <name evidence="2" type="ORF">MAC_01412</name>
</gene>
<dbReference type="Proteomes" id="UP000002499">
    <property type="component" value="Unassembled WGS sequence"/>
</dbReference>
<dbReference type="STRING" id="655827.E9DV22"/>
<proteinExistence type="predicted"/>
<dbReference type="InParanoid" id="E9DV22"/>
<organism evidence="3">
    <name type="scientific">Metarhizium acridum (strain CQMa 102)</name>
    <dbReference type="NCBI Taxonomy" id="655827"/>
    <lineage>
        <taxon>Eukaryota</taxon>
        <taxon>Fungi</taxon>
        <taxon>Dikarya</taxon>
        <taxon>Ascomycota</taxon>
        <taxon>Pezizomycotina</taxon>
        <taxon>Sordariomycetes</taxon>
        <taxon>Hypocreomycetidae</taxon>
        <taxon>Hypocreales</taxon>
        <taxon>Clavicipitaceae</taxon>
        <taxon>Metarhizium</taxon>
    </lineage>
</organism>
<evidence type="ECO:0000313" key="2">
    <source>
        <dbReference type="EMBL" id="EFY92446.1"/>
    </source>
</evidence>
<name>E9DV22_METAQ</name>
<evidence type="ECO:0000256" key="1">
    <source>
        <dbReference type="SAM" id="MobiDB-lite"/>
    </source>
</evidence>
<protein>
    <submittedName>
        <fullName evidence="2">Uncharacterized protein</fullName>
    </submittedName>
</protein>
<feature type="region of interest" description="Disordered" evidence="1">
    <location>
        <begin position="1"/>
        <end position="25"/>
    </location>
</feature>
<evidence type="ECO:0000313" key="3">
    <source>
        <dbReference type="Proteomes" id="UP000002499"/>
    </source>
</evidence>
<accession>E9DV22</accession>
<reference evidence="2 3" key="1">
    <citation type="journal article" date="2011" name="PLoS Genet.">
        <title>Genome sequencing and comparative transcriptomics of the model entomopathogenic fungi Metarhizium anisopliae and M. acridum.</title>
        <authorList>
            <person name="Gao Q."/>
            <person name="Jin K."/>
            <person name="Ying S.H."/>
            <person name="Zhang Y."/>
            <person name="Xiao G."/>
            <person name="Shang Y."/>
            <person name="Duan Z."/>
            <person name="Hu X."/>
            <person name="Xie X.Q."/>
            <person name="Zhou G."/>
            <person name="Peng G."/>
            <person name="Luo Z."/>
            <person name="Huang W."/>
            <person name="Wang B."/>
            <person name="Fang W."/>
            <person name="Wang S."/>
            <person name="Zhong Y."/>
            <person name="Ma L.J."/>
            <person name="St Leger R.J."/>
            <person name="Zhao G.P."/>
            <person name="Pei Y."/>
            <person name="Feng M.G."/>
            <person name="Xia Y."/>
            <person name="Wang C."/>
        </authorList>
    </citation>
    <scope>NUCLEOTIDE SEQUENCE [LARGE SCALE GENOMIC DNA]</scope>
    <source>
        <strain evidence="2 3">CQMa 102</strain>
    </source>
</reference>
<sequence length="131" mass="14437">MSSSCCDISSQKSSKPEPKNAHDSASKRWPQLQNHYLVPFVSALLHGSCCWLPALLDVLAIGSASVSTIHRLQPIFLTITLVLLGDRFRRRGLTRDNLLHVAFTCVLLGLPRVLEAFKKPQPVAGHSGRCH</sequence>
<keyword evidence="3" id="KW-1185">Reference proteome</keyword>
<feature type="compositionally biased region" description="Low complexity" evidence="1">
    <location>
        <begin position="1"/>
        <end position="13"/>
    </location>
</feature>
<dbReference type="HOGENOM" id="CLU_1928095_0_0_1"/>
<dbReference type="OrthoDB" id="3437771at2759"/>
<dbReference type="EMBL" id="GL698475">
    <property type="protein sequence ID" value="EFY92446.1"/>
    <property type="molecule type" value="Genomic_DNA"/>
</dbReference>
<feature type="compositionally biased region" description="Basic and acidic residues" evidence="1">
    <location>
        <begin position="14"/>
        <end position="25"/>
    </location>
</feature>
<dbReference type="AlphaFoldDB" id="E9DV22"/>
<dbReference type="eggNOG" id="ENOG502TAGP">
    <property type="taxonomic scope" value="Eukaryota"/>
</dbReference>